<accession>A0A165DL48</accession>
<dbReference type="AlphaFoldDB" id="A0A165DL48"/>
<reference evidence="1 2" key="1">
    <citation type="journal article" date="2016" name="Mol. Biol. Evol.">
        <title>Comparative Genomics of Early-Diverging Mushroom-Forming Fungi Provides Insights into the Origins of Lignocellulose Decay Capabilities.</title>
        <authorList>
            <person name="Nagy L.G."/>
            <person name="Riley R."/>
            <person name="Tritt A."/>
            <person name="Adam C."/>
            <person name="Daum C."/>
            <person name="Floudas D."/>
            <person name="Sun H."/>
            <person name="Yadav J.S."/>
            <person name="Pangilinan J."/>
            <person name="Larsson K.H."/>
            <person name="Matsuura K."/>
            <person name="Barry K."/>
            <person name="Labutti K."/>
            <person name="Kuo R."/>
            <person name="Ohm R.A."/>
            <person name="Bhattacharya S.S."/>
            <person name="Shirouzu T."/>
            <person name="Yoshinaga Y."/>
            <person name="Martin F.M."/>
            <person name="Grigoriev I.V."/>
            <person name="Hibbett D.S."/>
        </authorList>
    </citation>
    <scope>NUCLEOTIDE SEQUENCE [LARGE SCALE GENOMIC DNA]</scope>
    <source>
        <strain evidence="1 2">HHB12029</strain>
    </source>
</reference>
<dbReference type="EMBL" id="KV426210">
    <property type="protein sequence ID" value="KZV84815.1"/>
    <property type="molecule type" value="Genomic_DNA"/>
</dbReference>
<evidence type="ECO:0000313" key="2">
    <source>
        <dbReference type="Proteomes" id="UP000077266"/>
    </source>
</evidence>
<proteinExistence type="predicted"/>
<gene>
    <name evidence="1" type="ORF">EXIGLDRAFT_726734</name>
</gene>
<dbReference type="InParanoid" id="A0A165DL48"/>
<organism evidence="1 2">
    <name type="scientific">Exidia glandulosa HHB12029</name>
    <dbReference type="NCBI Taxonomy" id="1314781"/>
    <lineage>
        <taxon>Eukaryota</taxon>
        <taxon>Fungi</taxon>
        <taxon>Dikarya</taxon>
        <taxon>Basidiomycota</taxon>
        <taxon>Agaricomycotina</taxon>
        <taxon>Agaricomycetes</taxon>
        <taxon>Auriculariales</taxon>
        <taxon>Exidiaceae</taxon>
        <taxon>Exidia</taxon>
    </lineage>
</organism>
<name>A0A165DL48_EXIGL</name>
<evidence type="ECO:0000313" key="1">
    <source>
        <dbReference type="EMBL" id="KZV84815.1"/>
    </source>
</evidence>
<sequence length="71" mass="8037">MHTFHNAPGSAAPTRCIPCNASLTQEEWNHTGHVHQPSSGRSCYHRRSSQCALRHLRECESCRRMDASPYS</sequence>
<keyword evidence="2" id="KW-1185">Reference proteome</keyword>
<dbReference type="Proteomes" id="UP000077266">
    <property type="component" value="Unassembled WGS sequence"/>
</dbReference>
<protein>
    <submittedName>
        <fullName evidence="1">Uncharacterized protein</fullName>
    </submittedName>
</protein>